<evidence type="ECO:0000313" key="2">
    <source>
        <dbReference type="Proteomes" id="UP000054166"/>
    </source>
</evidence>
<reference evidence="1 2" key="1">
    <citation type="submission" date="2014-04" db="EMBL/GenBank/DDBJ databases">
        <authorList>
            <consortium name="DOE Joint Genome Institute"/>
            <person name="Kuo A."/>
            <person name="Tarkka M."/>
            <person name="Buscot F."/>
            <person name="Kohler A."/>
            <person name="Nagy L.G."/>
            <person name="Floudas D."/>
            <person name="Copeland A."/>
            <person name="Barry K.W."/>
            <person name="Cichocki N."/>
            <person name="Veneault-Fourrey C."/>
            <person name="LaButti K."/>
            <person name="Lindquist E.A."/>
            <person name="Lipzen A."/>
            <person name="Lundell T."/>
            <person name="Morin E."/>
            <person name="Murat C."/>
            <person name="Sun H."/>
            <person name="Tunlid A."/>
            <person name="Henrissat B."/>
            <person name="Grigoriev I.V."/>
            <person name="Hibbett D.S."/>
            <person name="Martin F."/>
            <person name="Nordberg H.P."/>
            <person name="Cantor M.N."/>
            <person name="Hua S.X."/>
        </authorList>
    </citation>
    <scope>NUCLEOTIDE SEQUENCE [LARGE SCALE GENOMIC DNA]</scope>
    <source>
        <strain evidence="1 2">F 1598</strain>
    </source>
</reference>
<sequence length="178" mass="19821">MTIAPCGLYRSPSTRIRHPPLDLWREVTASRWAQDRGHGSLRAAGHSSETCEVHPSILSNQTMGAKGLWPLLEPAGIPISLRQFAIDKGFTENVRGDHTLHISVDVSRGSDWICVAKARHGPTHGRMQNLELTSLLLRYEKLARIPLTIHFVFDRPEHPSVKRGIHGLTIGQPTHSKP</sequence>
<keyword evidence="2" id="KW-1185">Reference proteome</keyword>
<protein>
    <submittedName>
        <fullName evidence="1">Uncharacterized protein</fullName>
    </submittedName>
</protein>
<dbReference type="Gene3D" id="3.40.50.1010">
    <property type="entry name" value="5'-nuclease"/>
    <property type="match status" value="1"/>
</dbReference>
<dbReference type="Proteomes" id="UP000054166">
    <property type="component" value="Unassembled WGS sequence"/>
</dbReference>
<proteinExistence type="predicted"/>
<reference evidence="2" key="2">
    <citation type="submission" date="2015-01" db="EMBL/GenBank/DDBJ databases">
        <title>Evolutionary Origins and Diversification of the Mycorrhizal Mutualists.</title>
        <authorList>
            <consortium name="DOE Joint Genome Institute"/>
            <consortium name="Mycorrhizal Genomics Consortium"/>
            <person name="Kohler A."/>
            <person name="Kuo A."/>
            <person name="Nagy L.G."/>
            <person name="Floudas D."/>
            <person name="Copeland A."/>
            <person name="Barry K.W."/>
            <person name="Cichocki N."/>
            <person name="Veneault-Fourrey C."/>
            <person name="LaButti K."/>
            <person name="Lindquist E.A."/>
            <person name="Lipzen A."/>
            <person name="Lundell T."/>
            <person name="Morin E."/>
            <person name="Murat C."/>
            <person name="Riley R."/>
            <person name="Ohm R."/>
            <person name="Sun H."/>
            <person name="Tunlid A."/>
            <person name="Henrissat B."/>
            <person name="Grigoriev I.V."/>
            <person name="Hibbett D.S."/>
            <person name="Martin F."/>
        </authorList>
    </citation>
    <scope>NUCLEOTIDE SEQUENCE [LARGE SCALE GENOMIC DNA]</scope>
    <source>
        <strain evidence="2">F 1598</strain>
    </source>
</reference>
<dbReference type="EMBL" id="KN832982">
    <property type="protein sequence ID" value="KIM86217.1"/>
    <property type="molecule type" value="Genomic_DNA"/>
</dbReference>
<organism evidence="1 2">
    <name type="scientific">Piloderma croceum (strain F 1598)</name>
    <dbReference type="NCBI Taxonomy" id="765440"/>
    <lineage>
        <taxon>Eukaryota</taxon>
        <taxon>Fungi</taxon>
        <taxon>Dikarya</taxon>
        <taxon>Basidiomycota</taxon>
        <taxon>Agaricomycotina</taxon>
        <taxon>Agaricomycetes</taxon>
        <taxon>Agaricomycetidae</taxon>
        <taxon>Atheliales</taxon>
        <taxon>Atheliaceae</taxon>
        <taxon>Piloderma</taxon>
    </lineage>
</organism>
<name>A0A0C3C947_PILCF</name>
<dbReference type="HOGENOM" id="CLU_1511153_0_0_1"/>
<evidence type="ECO:0000313" key="1">
    <source>
        <dbReference type="EMBL" id="KIM86217.1"/>
    </source>
</evidence>
<dbReference type="AlphaFoldDB" id="A0A0C3C947"/>
<dbReference type="InParanoid" id="A0A0C3C947"/>
<accession>A0A0C3C947</accession>
<gene>
    <name evidence="1" type="ORF">PILCRDRAFT_4745</name>
</gene>